<evidence type="ECO:0000313" key="2">
    <source>
        <dbReference type="Proteomes" id="UP001268036"/>
    </source>
</evidence>
<accession>A0AAJ2EVG7</accession>
<dbReference type="SUPFAM" id="SSF56731">
    <property type="entry name" value="DNA primase core"/>
    <property type="match status" value="1"/>
</dbReference>
<protein>
    <recommendedName>
        <fullName evidence="3">Bifunctional DNA primase/helicase</fullName>
    </recommendedName>
</protein>
<dbReference type="AlphaFoldDB" id="A0AAJ2EVG7"/>
<dbReference type="InterPro" id="IPR034154">
    <property type="entry name" value="TOPRIM_DnaG/twinkle"/>
</dbReference>
<gene>
    <name evidence="1" type="ORF">QE440_001305</name>
</gene>
<evidence type="ECO:0000313" key="1">
    <source>
        <dbReference type="EMBL" id="MDR6233564.1"/>
    </source>
</evidence>
<dbReference type="Pfam" id="PF13155">
    <property type="entry name" value="Toprim_2"/>
    <property type="match status" value="1"/>
</dbReference>
<sequence length="950" mass="107934">MTRYPMDPQLRADLLPRLERELGLKLSPGTHYLRKGECPACHQRELFTDYDAPWVVKCGREAKCGQSWHVKELFADLFDDWSERFKPSAAAPAASADGYLQFARGFDLGLIKGWYSQETYWDRAQGIGSATVRFPLAKGGYWERLIDRPARFGKQKARFQPGASYKGVWWCPPDLDLLQVEELWIVEGIFDAIALRHHGLAAVSAMSSNAYPEESLQELARLRGGRLPRLVWALDNEPGAQRYTRRWVRQARALGYPCTAAQIPQPGRKVDWNDLHQRWTFEPEAATRAEQRERDLAEARHHGALLLAETASEKAVLLYEWRERHEFHFTFDNRLYWFKLDLDKYNKALTHLEESERDEDRQLTSQQQRDKAMRLAGNVVEIANCAPQALYFQRNEITDESWYYFRVDFPHDGPAVKNTFTGAQVAAASEFKKRLLGMAAGAVFTGSGTQLDKIMKDQLFGLKTVETIDYVGYSREHGCYVFGDLAVRDGQLHRVNDEDYFDFGRRRLKTLQKTIGLKPNPNAGDYRYDWLPLLWTCFGSNGLTALTFWFGSLFAEQLRARYQSFPFLEATGEAGAGKTTLLTFLWKLFGRAGYEGFDPSKSSTAGRSRAMGQVAGMPIVLIEGDRNDPEKAHAKSFDWDELKDFFGGGTLRTRGMKTAGNETYEPPFRGTIAISQNAPVSASEAILTRIVKLHFTRPVLTDASRAAADSLSRMDGAALSHFLLLATRREAEVLALFHEAFPRYETKLRRLGDNCFCCGAPLAANEHRCRSCQNELVGHLRIERIVKNHAMLLALLDGLGLVVELPPGMVAETQRALVRIALERQAAISADHPAVVEFWQVYDYLQSLSGDPVVNHSLHGWEIAINLNEFVERAAEHRQRLADLGTLRELLKDSRQFRFIDNKVVTSRIRALQRQRNPLEDRPDKVRCWVFANPHYSPAEHGRPASRSPA</sequence>
<dbReference type="EMBL" id="JAVJAF010000001">
    <property type="protein sequence ID" value="MDR6233564.1"/>
    <property type="molecule type" value="Genomic_DNA"/>
</dbReference>
<dbReference type="CDD" id="cd01029">
    <property type="entry name" value="TOPRIM_primases"/>
    <property type="match status" value="1"/>
</dbReference>
<organism evidence="1 2">
    <name type="scientific">Pseudomonas oryzihabitans</name>
    <dbReference type="NCBI Taxonomy" id="47885"/>
    <lineage>
        <taxon>Bacteria</taxon>
        <taxon>Pseudomonadati</taxon>
        <taxon>Pseudomonadota</taxon>
        <taxon>Gammaproteobacteria</taxon>
        <taxon>Pseudomonadales</taxon>
        <taxon>Pseudomonadaceae</taxon>
        <taxon>Pseudomonas</taxon>
    </lineage>
</organism>
<reference evidence="1" key="1">
    <citation type="submission" date="2023-08" db="EMBL/GenBank/DDBJ databases">
        <title>Functional and genomic diversity of the sorghum phyllosphere microbiome.</title>
        <authorList>
            <person name="Shade A."/>
        </authorList>
    </citation>
    <scope>NUCLEOTIDE SEQUENCE</scope>
    <source>
        <strain evidence="1">SORGH_AS_0201</strain>
    </source>
</reference>
<dbReference type="Gene3D" id="3.40.1360.10">
    <property type="match status" value="1"/>
</dbReference>
<dbReference type="Proteomes" id="UP001268036">
    <property type="component" value="Unassembled WGS sequence"/>
</dbReference>
<evidence type="ECO:0008006" key="3">
    <source>
        <dbReference type="Google" id="ProtNLM"/>
    </source>
</evidence>
<proteinExistence type="predicted"/>
<comment type="caution">
    <text evidence="1">The sequence shown here is derived from an EMBL/GenBank/DDBJ whole genome shotgun (WGS) entry which is preliminary data.</text>
</comment>
<name>A0AAJ2EVG7_9PSED</name>